<dbReference type="PANTHER" id="PTHR37421">
    <property type="entry name" value="UPF0260 PROTEIN YCGN"/>
    <property type="match status" value="1"/>
</dbReference>
<evidence type="ECO:0000313" key="3">
    <source>
        <dbReference type="Proteomes" id="UP000325606"/>
    </source>
</evidence>
<protein>
    <recommendedName>
        <fullName evidence="1">UPF0260 protein F5I99_12800</fullName>
    </recommendedName>
</protein>
<dbReference type="NCBIfam" id="NF003501">
    <property type="entry name" value="PRK05170.1-5"/>
    <property type="match status" value="1"/>
</dbReference>
<dbReference type="AlphaFoldDB" id="A0A5J6LFH0"/>
<name>A0A5J6LFH0_9GAMM</name>
<accession>A0A5J6LFH0</accession>
<reference evidence="2 3" key="1">
    <citation type="submission" date="2019-09" db="EMBL/GenBank/DDBJ databases">
        <title>Nitrincola iocasae sp. nov., a bacterium isolated from the sediment collected at a cold seep field in South China Sea.</title>
        <authorList>
            <person name="Zhang H."/>
            <person name="Wang H."/>
            <person name="Li C."/>
        </authorList>
    </citation>
    <scope>NUCLEOTIDE SEQUENCE [LARGE SCALE GENOMIC DNA]</scope>
    <source>
        <strain evidence="2 3">KXZD1103</strain>
    </source>
</reference>
<dbReference type="RefSeq" id="WP_151056590.1">
    <property type="nucleotide sequence ID" value="NZ_CP044222.1"/>
</dbReference>
<dbReference type="HAMAP" id="MF_00676">
    <property type="entry name" value="UPF0260"/>
    <property type="match status" value="1"/>
</dbReference>
<comment type="similarity">
    <text evidence="1">Belongs to the UPF0260 family.</text>
</comment>
<dbReference type="EMBL" id="CP044222">
    <property type="protein sequence ID" value="QEW07307.1"/>
    <property type="molecule type" value="Genomic_DNA"/>
</dbReference>
<evidence type="ECO:0000313" key="2">
    <source>
        <dbReference type="EMBL" id="QEW07307.1"/>
    </source>
</evidence>
<keyword evidence="3" id="KW-1185">Reference proteome</keyword>
<organism evidence="2 3">
    <name type="scientific">Nitrincola iocasae</name>
    <dbReference type="NCBI Taxonomy" id="2614693"/>
    <lineage>
        <taxon>Bacteria</taxon>
        <taxon>Pseudomonadati</taxon>
        <taxon>Pseudomonadota</taxon>
        <taxon>Gammaproteobacteria</taxon>
        <taxon>Oceanospirillales</taxon>
        <taxon>Oceanospirillaceae</taxon>
        <taxon>Nitrincola</taxon>
    </lineage>
</organism>
<dbReference type="KEGG" id="nik:F5I99_12800"/>
<dbReference type="Proteomes" id="UP000325606">
    <property type="component" value="Chromosome"/>
</dbReference>
<dbReference type="Pfam" id="PF03692">
    <property type="entry name" value="CxxCxxCC"/>
    <property type="match status" value="1"/>
</dbReference>
<dbReference type="PANTHER" id="PTHR37421:SF1">
    <property type="entry name" value="UPF0260 PROTEIN YCGN"/>
    <property type="match status" value="1"/>
</dbReference>
<dbReference type="PIRSF" id="PIRSF006173">
    <property type="entry name" value="UCP006173"/>
    <property type="match status" value="1"/>
</dbReference>
<dbReference type="InterPro" id="IPR005358">
    <property type="entry name" value="Puta_zinc/iron-chelating_dom"/>
</dbReference>
<sequence>MAQEVFWQRKALHEMTPQEWESLCDGCALCCLHKVEDEDTDEVFYTTVVCHLLDDQTCQCTRYSERTRLVPSCVQLRPEDVSEFHWLPPTCAYRLVHERKPLPEWHPLLSGDSASVINAGASVLSVYEVKDDEIEEDDLIDYVVEEAVFFRSKS</sequence>
<proteinExistence type="inferred from homology"/>
<evidence type="ECO:0000256" key="1">
    <source>
        <dbReference type="HAMAP-Rule" id="MF_00676"/>
    </source>
</evidence>
<dbReference type="InterPro" id="IPR008228">
    <property type="entry name" value="UCP006173"/>
</dbReference>
<gene>
    <name evidence="2" type="ORF">F5I99_12800</name>
</gene>
<dbReference type="NCBIfam" id="NF003507">
    <property type="entry name" value="PRK05170.2-5"/>
    <property type="match status" value="1"/>
</dbReference>